<evidence type="ECO:0000313" key="2">
    <source>
        <dbReference type="EMBL" id="KAH3891326.1"/>
    </source>
</evidence>
<reference evidence="2" key="2">
    <citation type="submission" date="2020-11" db="EMBL/GenBank/DDBJ databases">
        <authorList>
            <person name="McCartney M.A."/>
            <person name="Auch B."/>
            <person name="Kono T."/>
            <person name="Mallez S."/>
            <person name="Becker A."/>
            <person name="Gohl D.M."/>
            <person name="Silverstein K.A.T."/>
            <person name="Koren S."/>
            <person name="Bechman K.B."/>
            <person name="Herman A."/>
            <person name="Abrahante J.E."/>
            <person name="Garbe J."/>
        </authorList>
    </citation>
    <scope>NUCLEOTIDE SEQUENCE</scope>
    <source>
        <strain evidence="2">Duluth1</strain>
        <tissue evidence="2">Whole animal</tissue>
    </source>
</reference>
<dbReference type="EMBL" id="JAIWYP010000001">
    <property type="protein sequence ID" value="KAH3891326.1"/>
    <property type="molecule type" value="Genomic_DNA"/>
</dbReference>
<name>A0A9D4NBI7_DREPO</name>
<evidence type="ECO:0000256" key="1">
    <source>
        <dbReference type="SAM" id="MobiDB-lite"/>
    </source>
</evidence>
<proteinExistence type="predicted"/>
<accession>A0A9D4NBI7</accession>
<dbReference type="AlphaFoldDB" id="A0A9D4NBI7"/>
<organism evidence="2 3">
    <name type="scientific">Dreissena polymorpha</name>
    <name type="common">Zebra mussel</name>
    <name type="synonym">Mytilus polymorpha</name>
    <dbReference type="NCBI Taxonomy" id="45954"/>
    <lineage>
        <taxon>Eukaryota</taxon>
        <taxon>Metazoa</taxon>
        <taxon>Spiralia</taxon>
        <taxon>Lophotrochozoa</taxon>
        <taxon>Mollusca</taxon>
        <taxon>Bivalvia</taxon>
        <taxon>Autobranchia</taxon>
        <taxon>Heteroconchia</taxon>
        <taxon>Euheterodonta</taxon>
        <taxon>Imparidentia</taxon>
        <taxon>Neoheterodontei</taxon>
        <taxon>Myida</taxon>
        <taxon>Dreissenoidea</taxon>
        <taxon>Dreissenidae</taxon>
        <taxon>Dreissena</taxon>
    </lineage>
</organism>
<evidence type="ECO:0000313" key="3">
    <source>
        <dbReference type="Proteomes" id="UP000828390"/>
    </source>
</evidence>
<sequence>MAVTDALDVTGRRLHPRDGFPSALSVLSTTAPGSLFKATLSMFLGAASTGPKPNPRFALYDLHTGNPAVPLFPSLFRRDLWQGQRALDDKQRLTIPLHLGEDSEPSSVETVRLEGGGRSGIGRARRCSPL</sequence>
<reference evidence="2" key="1">
    <citation type="journal article" date="2019" name="bioRxiv">
        <title>The Genome of the Zebra Mussel, Dreissena polymorpha: A Resource for Invasive Species Research.</title>
        <authorList>
            <person name="McCartney M.A."/>
            <person name="Auch B."/>
            <person name="Kono T."/>
            <person name="Mallez S."/>
            <person name="Zhang Y."/>
            <person name="Obille A."/>
            <person name="Becker A."/>
            <person name="Abrahante J.E."/>
            <person name="Garbe J."/>
            <person name="Badalamenti J.P."/>
            <person name="Herman A."/>
            <person name="Mangelson H."/>
            <person name="Liachko I."/>
            <person name="Sullivan S."/>
            <person name="Sone E.D."/>
            <person name="Koren S."/>
            <person name="Silverstein K.A.T."/>
            <person name="Beckman K.B."/>
            <person name="Gohl D.M."/>
        </authorList>
    </citation>
    <scope>NUCLEOTIDE SEQUENCE</scope>
    <source>
        <strain evidence="2">Duluth1</strain>
        <tissue evidence="2">Whole animal</tissue>
    </source>
</reference>
<keyword evidence="3" id="KW-1185">Reference proteome</keyword>
<feature type="region of interest" description="Disordered" evidence="1">
    <location>
        <begin position="100"/>
        <end position="130"/>
    </location>
</feature>
<dbReference type="Proteomes" id="UP000828390">
    <property type="component" value="Unassembled WGS sequence"/>
</dbReference>
<comment type="caution">
    <text evidence="2">The sequence shown here is derived from an EMBL/GenBank/DDBJ whole genome shotgun (WGS) entry which is preliminary data.</text>
</comment>
<gene>
    <name evidence="2" type="ORF">DPMN_015420</name>
</gene>
<protein>
    <submittedName>
        <fullName evidence="2">Uncharacterized protein</fullName>
    </submittedName>
</protein>